<feature type="region of interest" description="Disordered" evidence="1">
    <location>
        <begin position="1"/>
        <end position="25"/>
    </location>
</feature>
<feature type="compositionally biased region" description="Polar residues" evidence="1">
    <location>
        <begin position="1"/>
        <end position="10"/>
    </location>
</feature>
<keyword evidence="3" id="KW-1185">Reference proteome</keyword>
<sequence>MGQIAQQLANAQAPGGLPSSTVINPRDNQGVKAVVARRGKAIEEAEKEVVEEELLEVELEICENKKKNEEVTTPVVEKEKSKDPIPKVILPYPARAKKKDANEKNFEIFLELFRKLEINIPFSEALEQMPIYAKFMKDIISKKRSIETEPVILTERCSAILQGLKIPLKKKDKGAVTIPCAIGDRTFNTALIDLGAGVSLMPLSIYKKLDMPEDEEIPIILGRPFLETGWVMIDMEEGTMTLKVYDEVLKINVRESMKFKEDVGTSKNVEVLDTVFIKAVSCNVPELPLERVLSLSICEKEEGMDEKELEVLDMMEVQPQWPRSKPHRWEDLRESPASEKSKEVKKKKELKQLPDNLKYIYLDSEEKCPTIINSSLKEVQEEKLIQVLKRYKGAIGWSIEDLKGISPTICMHKILMEDDQKPVVQPQRRLNPAMKEVVREEVVKLLDAGLIYPISDSA</sequence>
<reference evidence="2 3" key="1">
    <citation type="journal article" date="2022" name="Nat. Genet.">
        <title>Improved pea reference genome and pan-genome highlight genomic features and evolutionary characteristics.</title>
        <authorList>
            <person name="Yang T."/>
            <person name="Liu R."/>
            <person name="Luo Y."/>
            <person name="Hu S."/>
            <person name="Wang D."/>
            <person name="Wang C."/>
            <person name="Pandey M.K."/>
            <person name="Ge S."/>
            <person name="Xu Q."/>
            <person name="Li N."/>
            <person name="Li G."/>
            <person name="Huang Y."/>
            <person name="Saxena R.K."/>
            <person name="Ji Y."/>
            <person name="Li M."/>
            <person name="Yan X."/>
            <person name="He Y."/>
            <person name="Liu Y."/>
            <person name="Wang X."/>
            <person name="Xiang C."/>
            <person name="Varshney R.K."/>
            <person name="Ding H."/>
            <person name="Gao S."/>
            <person name="Zong X."/>
        </authorList>
    </citation>
    <scope>NUCLEOTIDE SEQUENCE [LARGE SCALE GENOMIC DNA]</scope>
    <source>
        <strain evidence="2 3">cv. Zhongwan 6</strain>
    </source>
</reference>
<comment type="caution">
    <text evidence="2">The sequence shown here is derived from an EMBL/GenBank/DDBJ whole genome shotgun (WGS) entry which is preliminary data.</text>
</comment>
<dbReference type="Gramene" id="Psat04G0036600-T1">
    <property type="protein sequence ID" value="KAI5414879.1"/>
    <property type="gene ID" value="KIW84_040366"/>
</dbReference>
<dbReference type="SUPFAM" id="SSF56672">
    <property type="entry name" value="DNA/RNA polymerases"/>
    <property type="match status" value="1"/>
</dbReference>
<evidence type="ECO:0000313" key="2">
    <source>
        <dbReference type="EMBL" id="KAI5414879.1"/>
    </source>
</evidence>
<protein>
    <submittedName>
        <fullName evidence="2">Uncharacterized protein</fullName>
    </submittedName>
</protein>
<dbReference type="PANTHER" id="PTHR33067">
    <property type="entry name" value="RNA-DIRECTED DNA POLYMERASE-RELATED"/>
    <property type="match status" value="1"/>
</dbReference>
<feature type="region of interest" description="Disordered" evidence="1">
    <location>
        <begin position="322"/>
        <end position="347"/>
    </location>
</feature>
<dbReference type="InterPro" id="IPR043502">
    <property type="entry name" value="DNA/RNA_pol_sf"/>
</dbReference>
<proteinExistence type="predicted"/>
<feature type="compositionally biased region" description="Basic and acidic residues" evidence="1">
    <location>
        <begin position="327"/>
        <end position="342"/>
    </location>
</feature>
<dbReference type="PANTHER" id="PTHR33067:SF9">
    <property type="entry name" value="RNA-DIRECTED DNA POLYMERASE"/>
    <property type="match status" value="1"/>
</dbReference>
<organism evidence="2 3">
    <name type="scientific">Pisum sativum</name>
    <name type="common">Garden pea</name>
    <name type="synonym">Lathyrus oleraceus</name>
    <dbReference type="NCBI Taxonomy" id="3888"/>
    <lineage>
        <taxon>Eukaryota</taxon>
        <taxon>Viridiplantae</taxon>
        <taxon>Streptophyta</taxon>
        <taxon>Embryophyta</taxon>
        <taxon>Tracheophyta</taxon>
        <taxon>Spermatophyta</taxon>
        <taxon>Magnoliopsida</taxon>
        <taxon>eudicotyledons</taxon>
        <taxon>Gunneridae</taxon>
        <taxon>Pentapetalae</taxon>
        <taxon>rosids</taxon>
        <taxon>fabids</taxon>
        <taxon>Fabales</taxon>
        <taxon>Fabaceae</taxon>
        <taxon>Papilionoideae</taxon>
        <taxon>50 kb inversion clade</taxon>
        <taxon>NPAAA clade</taxon>
        <taxon>Hologalegina</taxon>
        <taxon>IRL clade</taxon>
        <taxon>Fabeae</taxon>
        <taxon>Lathyrus</taxon>
    </lineage>
</organism>
<gene>
    <name evidence="2" type="ORF">KIW84_040366</name>
</gene>
<dbReference type="AlphaFoldDB" id="A0A9D5APZ6"/>
<dbReference type="Gene3D" id="2.40.70.10">
    <property type="entry name" value="Acid Proteases"/>
    <property type="match status" value="1"/>
</dbReference>
<accession>A0A9D5APZ6</accession>
<evidence type="ECO:0000313" key="3">
    <source>
        <dbReference type="Proteomes" id="UP001058974"/>
    </source>
</evidence>
<name>A0A9D5APZ6_PEA</name>
<dbReference type="Gene3D" id="3.10.10.10">
    <property type="entry name" value="HIV Type 1 Reverse Transcriptase, subunit A, domain 1"/>
    <property type="match status" value="1"/>
</dbReference>
<dbReference type="InterPro" id="IPR021109">
    <property type="entry name" value="Peptidase_aspartic_dom_sf"/>
</dbReference>
<evidence type="ECO:0000256" key="1">
    <source>
        <dbReference type="SAM" id="MobiDB-lite"/>
    </source>
</evidence>
<dbReference type="EMBL" id="JAMSHJ010000004">
    <property type="protein sequence ID" value="KAI5414879.1"/>
    <property type="molecule type" value="Genomic_DNA"/>
</dbReference>
<dbReference type="Proteomes" id="UP001058974">
    <property type="component" value="Chromosome 4"/>
</dbReference>